<evidence type="ECO:0000256" key="3">
    <source>
        <dbReference type="ARBA" id="ARBA00006179"/>
    </source>
</evidence>
<dbReference type="NCBIfam" id="TIGR00322">
    <property type="entry name" value="diphth2_R"/>
    <property type="match status" value="1"/>
</dbReference>
<dbReference type="GO" id="GO:0090560">
    <property type="term" value="F:2-(3-amino-3-carboxypropyl)histidine synthase activity"/>
    <property type="evidence" value="ECO:0007669"/>
    <property type="project" value="InterPro"/>
</dbReference>
<dbReference type="GO" id="GO:0017183">
    <property type="term" value="P:protein histidyl modification to diphthamide"/>
    <property type="evidence" value="ECO:0007669"/>
    <property type="project" value="UniProtKB-UniPathway"/>
</dbReference>
<accession>A0A6L2Q6F3</accession>
<comment type="caution">
    <text evidence="9">The sequence shown here is derived from an EMBL/GenBank/DDBJ whole genome shotgun (WGS) entry which is preliminary data.</text>
</comment>
<keyword evidence="10" id="KW-1185">Reference proteome</keyword>
<evidence type="ECO:0000313" key="10">
    <source>
        <dbReference type="Proteomes" id="UP000502823"/>
    </source>
</evidence>
<dbReference type="OrthoDB" id="449241at2759"/>
<sequence length="440" mass="49058">MLAFSSSETAVLKRKVDITGSILPTAARNIDLYYELDSLYNTQFRITLQLTHERLMSHIAFAVQICLQFPDALLHESVQVALCLGKRLGSIPYILADTSYGRCTFECRTAKILLLYDVCYQHAIESIVELITSEFPNVVVSELATSSRSPEVEVETKLGRNFKLLNGSILEEYSIVFIGNDGSTLSNIALTFLDLYWYDPAGVKKLEQYNVQNSKFLMKRMHLIERIKDAKTLGVVIGTLGVSKYLVAVDRLKELAKQRGKKLYIIAVGKPSVAKLANFPEIDAFVLVACPENSLLDSKEFYRPIVTPYEVELACNANREWRQEYILEFHHLLPGGGHYQELETSQSHTPEGNADVSLVTGQIRMMPEWESSGSSVSNSDAVALKGDSTVSTNLTTGSEFLSNRSWRGLEQNLGQNDVVLASKGRSGIPQNYDTDLDTMS</sequence>
<dbReference type="Gene3D" id="3.40.50.11860">
    <property type="entry name" value="Diphthamide synthesis DPH1/DPH2 domain 3"/>
    <property type="match status" value="1"/>
</dbReference>
<dbReference type="Pfam" id="PF01866">
    <property type="entry name" value="Diphthamide_syn"/>
    <property type="match status" value="1"/>
</dbReference>
<keyword evidence="7 8" id="KW-0411">Iron-sulfur</keyword>
<dbReference type="NCBIfam" id="TIGR00272">
    <property type="entry name" value="DPH2"/>
    <property type="match status" value="1"/>
</dbReference>
<dbReference type="PANTHER" id="PTHR10762:SF2">
    <property type="entry name" value="2-(3-AMINO-3-CARBOXYPROPYL)HISTIDINE SYNTHASE SUBUNIT 2"/>
    <property type="match status" value="1"/>
</dbReference>
<evidence type="ECO:0000313" key="9">
    <source>
        <dbReference type="EMBL" id="GFG39520.1"/>
    </source>
</evidence>
<dbReference type="GO" id="GO:0046872">
    <property type="term" value="F:metal ion binding"/>
    <property type="evidence" value="ECO:0007669"/>
    <property type="project" value="UniProtKB-KW"/>
</dbReference>
<evidence type="ECO:0000256" key="1">
    <source>
        <dbReference type="ARBA" id="ARBA00001966"/>
    </source>
</evidence>
<dbReference type="AlphaFoldDB" id="A0A6L2Q6F3"/>
<dbReference type="InParanoid" id="A0A6L2Q6F3"/>
<dbReference type="FunFam" id="3.40.50.11860:FF:000001">
    <property type="entry name" value="2-(3-amino-3-carboxypropyl)histidine synthase subunit 2"/>
    <property type="match status" value="1"/>
</dbReference>
<proteinExistence type="inferred from homology"/>
<comment type="function">
    <text evidence="8">Required for the first step of diphthamide biosynthesis, a post-translational modification of histidine which occurs in elongation factor 2. DPH1 and DPH2 transfer a 3-amino-3-carboxypropyl (ACP) group from S-adenosyl-L-methionine (SAM) to a histidine residue, the reaction is assisted by a reduction system comprising DPH3 and a NADH-dependent reductase. Facilitates the reduction of the catalytic iron-sulfur cluster found in the DPH1 subunit.</text>
</comment>
<comment type="pathway">
    <text evidence="2 8">Protein modification; peptidyl-diphthamide biosynthesis.</text>
</comment>
<dbReference type="GO" id="GO:0051536">
    <property type="term" value="F:iron-sulfur cluster binding"/>
    <property type="evidence" value="ECO:0007669"/>
    <property type="project" value="UniProtKB-KW"/>
</dbReference>
<reference evidence="10" key="1">
    <citation type="submission" date="2020-01" db="EMBL/GenBank/DDBJ databases">
        <title>Draft genome sequence of the Termite Coptotermes fromosanus.</title>
        <authorList>
            <person name="Itakura S."/>
            <person name="Yosikawa Y."/>
            <person name="Umezawa K."/>
        </authorList>
    </citation>
    <scope>NUCLEOTIDE SEQUENCE [LARGE SCALE GENOMIC DNA]</scope>
</reference>
<keyword evidence="5 8" id="KW-0479">Metal-binding</keyword>
<dbReference type="InterPro" id="IPR042263">
    <property type="entry name" value="DPH1/DPH2_1"/>
</dbReference>
<dbReference type="UniPathway" id="UPA00559"/>
<protein>
    <recommendedName>
        <fullName evidence="4 8">2-(3-amino-3-carboxypropyl)histidine synthase subunit 2</fullName>
    </recommendedName>
</protein>
<evidence type="ECO:0000256" key="7">
    <source>
        <dbReference type="ARBA" id="ARBA00023014"/>
    </source>
</evidence>
<comment type="cofactor">
    <cofactor evidence="1">
        <name>[4Fe-4S] cluster</name>
        <dbReference type="ChEBI" id="CHEBI:49883"/>
    </cofactor>
</comment>
<evidence type="ECO:0000256" key="8">
    <source>
        <dbReference type="RuleBase" id="RU364133"/>
    </source>
</evidence>
<dbReference type="FunCoup" id="A0A6L2Q6F3">
    <property type="interactions" value="1722"/>
</dbReference>
<keyword evidence="6 8" id="KW-0408">Iron</keyword>
<dbReference type="EMBL" id="BLKM01000905">
    <property type="protein sequence ID" value="GFG39520.1"/>
    <property type="molecule type" value="Genomic_DNA"/>
</dbReference>
<dbReference type="Proteomes" id="UP000502823">
    <property type="component" value="Unassembled WGS sequence"/>
</dbReference>
<gene>
    <name evidence="9" type="ORF">Cfor_00515</name>
</gene>
<dbReference type="InterPro" id="IPR010014">
    <property type="entry name" value="DHP2"/>
</dbReference>
<dbReference type="SFLD" id="SFLDS00032">
    <property type="entry name" value="Radical_SAM_3-amino-3-carboxyp"/>
    <property type="match status" value="1"/>
</dbReference>
<comment type="similarity">
    <text evidence="3 8">Belongs to the DPH1/DPH2 family. DPH2 subfamily.</text>
</comment>
<evidence type="ECO:0000256" key="6">
    <source>
        <dbReference type="ARBA" id="ARBA00023004"/>
    </source>
</evidence>
<evidence type="ECO:0000256" key="2">
    <source>
        <dbReference type="ARBA" id="ARBA00005156"/>
    </source>
</evidence>
<dbReference type="Gene3D" id="3.40.50.11840">
    <property type="entry name" value="Diphthamide synthesis DPH1/DPH2 domain 1"/>
    <property type="match status" value="1"/>
</dbReference>
<dbReference type="InterPro" id="IPR042265">
    <property type="entry name" value="DPH1/DPH2_3"/>
</dbReference>
<dbReference type="PANTHER" id="PTHR10762">
    <property type="entry name" value="DIPHTHAMIDE BIOSYNTHESIS PROTEIN"/>
    <property type="match status" value="1"/>
</dbReference>
<evidence type="ECO:0000256" key="5">
    <source>
        <dbReference type="ARBA" id="ARBA00022723"/>
    </source>
</evidence>
<name>A0A6L2Q6F3_COPFO</name>
<organism evidence="9 10">
    <name type="scientific">Coptotermes formosanus</name>
    <name type="common">Formosan subterranean termite</name>
    <dbReference type="NCBI Taxonomy" id="36987"/>
    <lineage>
        <taxon>Eukaryota</taxon>
        <taxon>Metazoa</taxon>
        <taxon>Ecdysozoa</taxon>
        <taxon>Arthropoda</taxon>
        <taxon>Hexapoda</taxon>
        <taxon>Insecta</taxon>
        <taxon>Pterygota</taxon>
        <taxon>Neoptera</taxon>
        <taxon>Polyneoptera</taxon>
        <taxon>Dictyoptera</taxon>
        <taxon>Blattodea</taxon>
        <taxon>Blattoidea</taxon>
        <taxon>Termitoidae</taxon>
        <taxon>Rhinotermitidae</taxon>
        <taxon>Coptotermes</taxon>
    </lineage>
</organism>
<dbReference type="InterPro" id="IPR016435">
    <property type="entry name" value="DPH1/DPH2"/>
</dbReference>
<evidence type="ECO:0000256" key="4">
    <source>
        <dbReference type="ARBA" id="ARBA00021914"/>
    </source>
</evidence>